<evidence type="ECO:0000256" key="1">
    <source>
        <dbReference type="ARBA" id="ARBA00004685"/>
    </source>
</evidence>
<accession>A0A2T4H186</accession>
<dbReference type="Proteomes" id="UP000663297">
    <property type="component" value="Chromosome 3"/>
</dbReference>
<reference evidence="6" key="2">
    <citation type="submission" date="2020-11" db="EMBL/GenBank/DDBJ databases">
        <title>The chromosome-scale genome resource for two endophytic Fusarium species: F. culmorum and F. pseudograminearum.</title>
        <authorList>
            <person name="Yuan Z."/>
        </authorList>
    </citation>
    <scope>NUCLEOTIDE SEQUENCE</scope>
    <source>
        <strain evidence="6">Class2-1B</strain>
    </source>
</reference>
<feature type="compositionally biased region" description="Basic and acidic residues" evidence="3">
    <location>
        <begin position="1"/>
        <end position="34"/>
    </location>
</feature>
<comment type="similarity">
    <text evidence="2">Belongs to the ustYa family.</text>
</comment>
<evidence type="ECO:0000313" key="6">
    <source>
        <dbReference type="EMBL" id="QPC64979.1"/>
    </source>
</evidence>
<organism evidence="5 7">
    <name type="scientific">Fusarium culmorum</name>
    <dbReference type="NCBI Taxonomy" id="5516"/>
    <lineage>
        <taxon>Eukaryota</taxon>
        <taxon>Fungi</taxon>
        <taxon>Dikarya</taxon>
        <taxon>Ascomycota</taxon>
        <taxon>Pezizomycotina</taxon>
        <taxon>Sordariomycetes</taxon>
        <taxon>Hypocreomycetidae</taxon>
        <taxon>Hypocreales</taxon>
        <taxon>Nectriaceae</taxon>
        <taxon>Fusarium</taxon>
    </lineage>
</organism>
<evidence type="ECO:0000256" key="3">
    <source>
        <dbReference type="SAM" id="MobiDB-lite"/>
    </source>
</evidence>
<evidence type="ECO:0008006" key="8">
    <source>
        <dbReference type="Google" id="ProtNLM"/>
    </source>
</evidence>
<gene>
    <name evidence="5" type="ORF">FCULG_00008277</name>
    <name evidence="6" type="ORF">HYE67_007210</name>
</gene>
<dbReference type="GO" id="GO:0043386">
    <property type="term" value="P:mycotoxin biosynthetic process"/>
    <property type="evidence" value="ECO:0007669"/>
    <property type="project" value="InterPro"/>
</dbReference>
<keyword evidence="4" id="KW-0812">Transmembrane</keyword>
<dbReference type="OMA" id="QVYREMD"/>
<keyword evidence="7" id="KW-1185">Reference proteome</keyword>
<dbReference type="OrthoDB" id="3687641at2759"/>
<dbReference type="PANTHER" id="PTHR33365">
    <property type="entry name" value="YALI0B05434P"/>
    <property type="match status" value="1"/>
</dbReference>
<evidence type="ECO:0000313" key="5">
    <source>
        <dbReference type="EMBL" id="PTD09554.1"/>
    </source>
</evidence>
<keyword evidence="4" id="KW-1133">Transmembrane helix</keyword>
<evidence type="ECO:0000256" key="4">
    <source>
        <dbReference type="SAM" id="Phobius"/>
    </source>
</evidence>
<dbReference type="Pfam" id="PF11807">
    <property type="entry name" value="UstYa"/>
    <property type="match status" value="1"/>
</dbReference>
<keyword evidence="4" id="KW-0472">Membrane</keyword>
<name>A0A2T4H186_FUSCU</name>
<dbReference type="EMBL" id="PVEM01000003">
    <property type="protein sequence ID" value="PTD09554.1"/>
    <property type="molecule type" value="Genomic_DNA"/>
</dbReference>
<sequence>MHFCEREETTAQRNVDDRADKPQSDMGSDREAKLNSRTGRASSDDNDGDTYNEASIGLISEQPRNSSHKELCSKTLLIILLIISNAVWIAVISRTWYGTRDLLETCGSNKYPADFVSKEPVPLKLKTTNFDDVLRYNTTSQQVYREMDPSLPQYFGTPSPAIDEAWEKLLHYQYPAVSDEEIASNAALSFSSTDTHPVTGKYYGAIDVFHNLHCLNMVRKHIDKDYNGGDHMKKKKRHGKGMDMESSFDAAAMDHLYHCMNHIRQSLQCRPDLSPAAMHVFQDTDGSQFFLGNAKSHSCYDWQSIMDWAAARESTLGYTQPVD</sequence>
<feature type="region of interest" description="Disordered" evidence="3">
    <location>
        <begin position="1"/>
        <end position="50"/>
    </location>
</feature>
<dbReference type="EMBL" id="CP064749">
    <property type="protein sequence ID" value="QPC64979.1"/>
    <property type="molecule type" value="Genomic_DNA"/>
</dbReference>
<dbReference type="AlphaFoldDB" id="A0A2T4H186"/>
<dbReference type="PANTHER" id="PTHR33365:SF4">
    <property type="entry name" value="CYCLOCHLOROTINE BIOSYNTHESIS PROTEIN O"/>
    <property type="match status" value="1"/>
</dbReference>
<protein>
    <recommendedName>
        <fullName evidence="8">Cyclochlorotine biosynthesis protein O</fullName>
    </recommendedName>
</protein>
<proteinExistence type="inferred from homology"/>
<reference evidence="5 7" key="1">
    <citation type="submission" date="2018-02" db="EMBL/GenBank/DDBJ databases">
        <title>Fusarium culmorum secondary metabolites in fungal-bacterial-plant interactions.</title>
        <authorList>
            <person name="Schmidt R."/>
        </authorList>
    </citation>
    <scope>NUCLEOTIDE SEQUENCE [LARGE SCALE GENOMIC DNA]</scope>
    <source>
        <strain evidence="5 7">PV</strain>
    </source>
</reference>
<evidence type="ECO:0000256" key="2">
    <source>
        <dbReference type="ARBA" id="ARBA00035112"/>
    </source>
</evidence>
<feature type="transmembrane region" description="Helical" evidence="4">
    <location>
        <begin position="76"/>
        <end position="97"/>
    </location>
</feature>
<comment type="pathway">
    <text evidence="1">Mycotoxin biosynthesis.</text>
</comment>
<dbReference type="Proteomes" id="UP000241587">
    <property type="component" value="Unassembled WGS sequence"/>
</dbReference>
<dbReference type="InterPro" id="IPR021765">
    <property type="entry name" value="UstYa-like"/>
</dbReference>
<evidence type="ECO:0000313" key="7">
    <source>
        <dbReference type="Proteomes" id="UP000241587"/>
    </source>
</evidence>